<evidence type="ECO:0000313" key="3">
    <source>
        <dbReference type="Proteomes" id="UP000051048"/>
    </source>
</evidence>
<dbReference type="SMART" id="SM00892">
    <property type="entry name" value="Endonuclease_NS"/>
    <property type="match status" value="1"/>
</dbReference>
<proteinExistence type="predicted"/>
<dbReference type="PATRIC" id="fig|1423740.3.peg.309"/>
<dbReference type="STRING" id="1423740.FC36_GL000286"/>
<feature type="domain" description="DNA/RNA non-specific endonuclease/pyrophosphatase/phosphodiesterase" evidence="1">
    <location>
        <begin position="109"/>
        <end position="282"/>
    </location>
</feature>
<dbReference type="InterPro" id="IPR001604">
    <property type="entry name" value="Endo_G_ENPP1-like_dom"/>
</dbReference>
<evidence type="ECO:0000313" key="2">
    <source>
        <dbReference type="EMBL" id="KRL84363.1"/>
    </source>
</evidence>
<dbReference type="AlphaFoldDB" id="A0A0R1U3N3"/>
<dbReference type="GO" id="GO:0003676">
    <property type="term" value="F:nucleic acid binding"/>
    <property type="evidence" value="ECO:0007669"/>
    <property type="project" value="InterPro"/>
</dbReference>
<dbReference type="EMBL" id="AZFH01000010">
    <property type="protein sequence ID" value="KRL84363.1"/>
    <property type="molecule type" value="Genomic_DNA"/>
</dbReference>
<dbReference type="GO" id="GO:0046872">
    <property type="term" value="F:metal ion binding"/>
    <property type="evidence" value="ECO:0007669"/>
    <property type="project" value="InterPro"/>
</dbReference>
<evidence type="ECO:0000259" key="1">
    <source>
        <dbReference type="SMART" id="SM00892"/>
    </source>
</evidence>
<dbReference type="OrthoDB" id="9783680at2"/>
<sequence length="284" mass="31459">MNKQQRFRLPIILAILLVTLLGGGHFASSSFGQATKTQGNISLFEKAKHPNAKYIASYSNYPTSQIAFEGFPDSIQKKYGKDNFRYNGHGAFIINNNQTDLDANVSSAPYAQNTVDSLGRASVANALVNKTSRQYRNREQTNNGATNWAPPGYQQRSNLRGTYKYAYNRGHLLGYAIVGNISGFDASESNQQNIVTETSWANQAGSKDNTGQNYYEGLVRQAQDQNRTVRYRVTPVYEGNNQVPTGIQLEAKSSDMALQFNVYVPNVQGNIIINYANGATTLRK</sequence>
<comment type="caution">
    <text evidence="2">The sequence shown here is derived from an EMBL/GenBank/DDBJ whole genome shotgun (WGS) entry which is preliminary data.</text>
</comment>
<protein>
    <submittedName>
        <fullName evidence="2">DNA-entry nuclease</fullName>
    </submittedName>
</protein>
<dbReference type="InterPro" id="IPR044929">
    <property type="entry name" value="DNA/RNA_non-sp_Endonuclease_sf"/>
</dbReference>
<gene>
    <name evidence="2" type="ORF">FC36_GL000286</name>
</gene>
<accession>A0A0R1U3N3</accession>
<dbReference type="Pfam" id="PF01223">
    <property type="entry name" value="Endonuclease_NS"/>
    <property type="match status" value="1"/>
</dbReference>
<name>A0A0R1U3N3_9LACO</name>
<organism evidence="2 3">
    <name type="scientific">Ligilactobacillus equi DSM 15833 = JCM 10991</name>
    <dbReference type="NCBI Taxonomy" id="1423740"/>
    <lineage>
        <taxon>Bacteria</taxon>
        <taxon>Bacillati</taxon>
        <taxon>Bacillota</taxon>
        <taxon>Bacilli</taxon>
        <taxon>Lactobacillales</taxon>
        <taxon>Lactobacillaceae</taxon>
        <taxon>Ligilactobacillus</taxon>
    </lineage>
</organism>
<dbReference type="GO" id="GO:0016787">
    <property type="term" value="F:hydrolase activity"/>
    <property type="evidence" value="ECO:0007669"/>
    <property type="project" value="InterPro"/>
</dbReference>
<dbReference type="Proteomes" id="UP000051048">
    <property type="component" value="Unassembled WGS sequence"/>
</dbReference>
<reference evidence="2 3" key="1">
    <citation type="journal article" date="2015" name="Genome Announc.">
        <title>Expanding the biotechnology potential of lactobacilli through comparative genomics of 213 strains and associated genera.</title>
        <authorList>
            <person name="Sun Z."/>
            <person name="Harris H.M."/>
            <person name="McCann A."/>
            <person name="Guo C."/>
            <person name="Argimon S."/>
            <person name="Zhang W."/>
            <person name="Yang X."/>
            <person name="Jeffery I.B."/>
            <person name="Cooney J.C."/>
            <person name="Kagawa T.F."/>
            <person name="Liu W."/>
            <person name="Song Y."/>
            <person name="Salvetti E."/>
            <person name="Wrobel A."/>
            <person name="Rasinkangas P."/>
            <person name="Parkhill J."/>
            <person name="Rea M.C."/>
            <person name="O'Sullivan O."/>
            <person name="Ritari J."/>
            <person name="Douillard F.P."/>
            <person name="Paul Ross R."/>
            <person name="Yang R."/>
            <person name="Briner A.E."/>
            <person name="Felis G.E."/>
            <person name="de Vos W.M."/>
            <person name="Barrangou R."/>
            <person name="Klaenhammer T.R."/>
            <person name="Caufield P.W."/>
            <person name="Cui Y."/>
            <person name="Zhang H."/>
            <person name="O'Toole P.W."/>
        </authorList>
    </citation>
    <scope>NUCLEOTIDE SEQUENCE [LARGE SCALE GENOMIC DNA]</scope>
    <source>
        <strain evidence="2 3">DSM 15833</strain>
    </source>
</reference>
<dbReference type="RefSeq" id="WP_023859297.1">
    <property type="nucleotide sequence ID" value="NZ_AZFH01000010.1"/>
</dbReference>
<dbReference type="Gene3D" id="3.40.570.10">
    <property type="entry name" value="Extracellular Endonuclease, subunit A"/>
    <property type="match status" value="1"/>
</dbReference>